<evidence type="ECO:0000313" key="2">
    <source>
        <dbReference type="Proteomes" id="UP001500839"/>
    </source>
</evidence>
<proteinExistence type="predicted"/>
<comment type="caution">
    <text evidence="1">The sequence shown here is derived from an EMBL/GenBank/DDBJ whole genome shotgun (WGS) entry which is preliminary data.</text>
</comment>
<keyword evidence="2" id="KW-1185">Reference proteome</keyword>
<organism evidence="1 2">
    <name type="scientific">Tomitella cavernea</name>
    <dbReference type="NCBI Taxonomy" id="1387982"/>
    <lineage>
        <taxon>Bacteria</taxon>
        <taxon>Bacillati</taxon>
        <taxon>Actinomycetota</taxon>
        <taxon>Actinomycetes</taxon>
        <taxon>Mycobacteriales</taxon>
        <taxon>Tomitella</taxon>
    </lineage>
</organism>
<sequence>MGGFVELALDRGVFAGVAFAGDQVDAGVGFAVAAGPVGPPPYLVVLLGEGGVELEVADHELFEQGAAFRVRRRLAECLDHFMYRRHRAPPPPCLFSVPLRGGH</sequence>
<dbReference type="Proteomes" id="UP001500839">
    <property type="component" value="Unassembled WGS sequence"/>
</dbReference>
<dbReference type="EMBL" id="BAABKQ010000003">
    <property type="protein sequence ID" value="GAA4826125.1"/>
    <property type="molecule type" value="Genomic_DNA"/>
</dbReference>
<gene>
    <name evidence="1" type="ORF">GCM10023353_39070</name>
</gene>
<name>A0ABP9D388_9ACTN</name>
<evidence type="ECO:0000313" key="1">
    <source>
        <dbReference type="EMBL" id="GAA4826125.1"/>
    </source>
</evidence>
<reference evidence="2" key="1">
    <citation type="journal article" date="2019" name="Int. J. Syst. Evol. Microbiol.">
        <title>The Global Catalogue of Microorganisms (GCM) 10K type strain sequencing project: providing services to taxonomists for standard genome sequencing and annotation.</title>
        <authorList>
            <consortium name="The Broad Institute Genomics Platform"/>
            <consortium name="The Broad Institute Genome Sequencing Center for Infectious Disease"/>
            <person name="Wu L."/>
            <person name="Ma J."/>
        </authorList>
    </citation>
    <scope>NUCLEOTIDE SEQUENCE [LARGE SCALE GENOMIC DNA]</scope>
    <source>
        <strain evidence="2">JCM 18542</strain>
    </source>
</reference>
<protein>
    <submittedName>
        <fullName evidence="1">Uncharacterized protein</fullName>
    </submittedName>
</protein>
<accession>A0ABP9D388</accession>